<keyword evidence="2" id="KW-1185">Reference proteome</keyword>
<protein>
    <submittedName>
        <fullName evidence="1">Uncharacterized protein</fullName>
    </submittedName>
</protein>
<dbReference type="Proteomes" id="UP000594364">
    <property type="component" value="Chromosome 6"/>
</dbReference>
<accession>A0A7U3SN55</accession>
<evidence type="ECO:0000313" key="1">
    <source>
        <dbReference type="EMBL" id="QPH17838.1"/>
    </source>
</evidence>
<organism evidence="1 2">
    <name type="scientific">Epichloe festucae (strain Fl1)</name>
    <dbReference type="NCBI Taxonomy" id="877507"/>
    <lineage>
        <taxon>Eukaryota</taxon>
        <taxon>Fungi</taxon>
        <taxon>Dikarya</taxon>
        <taxon>Ascomycota</taxon>
        <taxon>Pezizomycotina</taxon>
        <taxon>Sordariomycetes</taxon>
        <taxon>Hypocreomycetidae</taxon>
        <taxon>Hypocreales</taxon>
        <taxon>Clavicipitaceae</taxon>
        <taxon>Epichloe</taxon>
    </lineage>
</organism>
<gene>
    <name evidence="1" type="ORF">C2857_002743</name>
</gene>
<proteinExistence type="predicted"/>
<reference evidence="1 2" key="1">
    <citation type="journal article" date="2018" name="PLoS Genet.">
        <title>Repeat elements organise 3D genome structure and mediate transcription in the filamentous fungus Epichloe festucae.</title>
        <authorList>
            <person name="Winter D.J."/>
            <person name="Ganley A.R.D."/>
            <person name="Young C.A."/>
            <person name="Liachko I."/>
            <person name="Schardl C.L."/>
            <person name="Dupont P.Y."/>
            <person name="Berry D."/>
            <person name="Ram A."/>
            <person name="Scott B."/>
            <person name="Cox M.P."/>
        </authorList>
    </citation>
    <scope>NUCLEOTIDE SEQUENCE [LARGE SCALE GENOMIC DNA]</scope>
    <source>
        <strain evidence="1 2">Fl1</strain>
    </source>
</reference>
<evidence type="ECO:0000313" key="2">
    <source>
        <dbReference type="Proteomes" id="UP000594364"/>
    </source>
</evidence>
<dbReference type="AlphaFoldDB" id="A0A7U3SN55"/>
<dbReference type="EMBL" id="CP031390">
    <property type="protein sequence ID" value="QPH17838.1"/>
    <property type="molecule type" value="Genomic_DNA"/>
</dbReference>
<sequence>MWSFTHLRSTIFSSMFIIGKASQQKPVKVRQYQEAGVSITPTTEGNILPAQSHKQNALGLLICLFPHHVDANVKLESHSRTRRIAPHTFSMTPVTTRGAEHATSFHHQTVSTSSSSQVAFCLWYYSKLNSP</sequence>
<name>A0A7U3SN55_EPIFF</name>